<keyword evidence="3" id="KW-1185">Reference proteome</keyword>
<sequence>MHRVSRETGRYRNAPLCGGSKSRGGGRQGAARRQFRALAADPHGQRWQRITVPNTSRHPGPSSAHWMRPRSGSTRGAKMPIVAMPGPIVLMASTEQSAAFLSIRAQCHPEPRPIREPESTPELDAARSRPSSGPYRESQPGRSQSPVNIRIQNLGQPRSESPGDTRSQGPAQAREWSGRERERERESNARQPSDARLGPESDARAGQEFGLKSEPEHCWVCHVFHVEHSNAQNAHRTGVRPSPHHVRRTSELRHQGVGYP</sequence>
<reference evidence="3" key="1">
    <citation type="submission" date="2016-10" db="EMBL/GenBank/DDBJ databases">
        <authorList>
            <person name="Varghese N."/>
            <person name="Submissions S."/>
        </authorList>
    </citation>
    <scope>NUCLEOTIDE SEQUENCE [LARGE SCALE GENOMIC DNA]</scope>
    <source>
        <strain evidence="3">DSM 16089</strain>
    </source>
</reference>
<organism evidence="2 3">
    <name type="scientific">Microbacterium hydrocarbonoxydans</name>
    <dbReference type="NCBI Taxonomy" id="273678"/>
    <lineage>
        <taxon>Bacteria</taxon>
        <taxon>Bacillati</taxon>
        <taxon>Actinomycetota</taxon>
        <taxon>Actinomycetes</taxon>
        <taxon>Micrococcales</taxon>
        <taxon>Microbacteriaceae</taxon>
        <taxon>Microbacterium</taxon>
    </lineage>
</organism>
<feature type="compositionally biased region" description="Basic and acidic residues" evidence="1">
    <location>
        <begin position="1"/>
        <end position="10"/>
    </location>
</feature>
<evidence type="ECO:0000256" key="1">
    <source>
        <dbReference type="SAM" id="MobiDB-lite"/>
    </source>
</evidence>
<dbReference type="AlphaFoldDB" id="A0A1H4IYK7"/>
<feature type="compositionally biased region" description="Basic and acidic residues" evidence="1">
    <location>
        <begin position="197"/>
        <end position="209"/>
    </location>
</feature>
<gene>
    <name evidence="2" type="ORF">SAMN04489807_0358</name>
</gene>
<accession>A0A1H4IYK7</accession>
<feature type="region of interest" description="Disordered" evidence="1">
    <location>
        <begin position="232"/>
        <end position="260"/>
    </location>
</feature>
<protein>
    <submittedName>
        <fullName evidence="2">Uncharacterized protein</fullName>
    </submittedName>
</protein>
<dbReference type="EMBL" id="FNSQ01000005">
    <property type="protein sequence ID" value="SEB38372.1"/>
    <property type="molecule type" value="Genomic_DNA"/>
</dbReference>
<dbReference type="Proteomes" id="UP000183750">
    <property type="component" value="Unassembled WGS sequence"/>
</dbReference>
<name>A0A1H4IYK7_9MICO</name>
<evidence type="ECO:0000313" key="3">
    <source>
        <dbReference type="Proteomes" id="UP000183750"/>
    </source>
</evidence>
<proteinExistence type="predicted"/>
<feature type="region of interest" description="Disordered" evidence="1">
    <location>
        <begin position="1"/>
        <end position="78"/>
    </location>
</feature>
<feature type="region of interest" description="Disordered" evidence="1">
    <location>
        <begin position="110"/>
        <end position="209"/>
    </location>
</feature>
<feature type="compositionally biased region" description="Polar residues" evidence="1">
    <location>
        <begin position="140"/>
        <end position="170"/>
    </location>
</feature>
<feature type="compositionally biased region" description="Basic and acidic residues" evidence="1">
    <location>
        <begin position="176"/>
        <end position="188"/>
    </location>
</feature>
<evidence type="ECO:0000313" key="2">
    <source>
        <dbReference type="EMBL" id="SEB38372.1"/>
    </source>
</evidence>
<feature type="compositionally biased region" description="Low complexity" evidence="1">
    <location>
        <begin position="29"/>
        <end position="40"/>
    </location>
</feature>